<evidence type="ECO:0000313" key="1">
    <source>
        <dbReference type="EMBL" id="KAL2292450.1"/>
    </source>
</evidence>
<proteinExistence type="predicted"/>
<dbReference type="PANTHER" id="PTHR45458">
    <property type="entry name" value="SHORT-CHAIN DEHYDROGENASE/REDUCTASE SDR"/>
    <property type="match status" value="1"/>
</dbReference>
<reference evidence="1 2" key="1">
    <citation type="submission" date="2024-03" db="EMBL/GenBank/DDBJ databases">
        <title>A high-quality draft genome sequence of Diaporthe vaccinii, a causative agent of upright dieback and viscid rot disease in cranberry plants.</title>
        <authorList>
            <person name="Sarrasin M."/>
            <person name="Lang B.F."/>
            <person name="Burger G."/>
        </authorList>
    </citation>
    <scope>NUCLEOTIDE SEQUENCE [LARGE SCALE GENOMIC DNA]</scope>
    <source>
        <strain evidence="1 2">IS7</strain>
    </source>
</reference>
<dbReference type="EMBL" id="JBAWTH010000003">
    <property type="protein sequence ID" value="KAL2292450.1"/>
    <property type="molecule type" value="Genomic_DNA"/>
</dbReference>
<organism evidence="1 2">
    <name type="scientific">Diaporthe vaccinii</name>
    <dbReference type="NCBI Taxonomy" id="105482"/>
    <lineage>
        <taxon>Eukaryota</taxon>
        <taxon>Fungi</taxon>
        <taxon>Dikarya</taxon>
        <taxon>Ascomycota</taxon>
        <taxon>Pezizomycotina</taxon>
        <taxon>Sordariomycetes</taxon>
        <taxon>Sordariomycetidae</taxon>
        <taxon>Diaporthales</taxon>
        <taxon>Diaporthaceae</taxon>
        <taxon>Diaporthe</taxon>
        <taxon>Diaporthe eres species complex</taxon>
    </lineage>
</organism>
<dbReference type="Pfam" id="PF00106">
    <property type="entry name" value="adh_short"/>
    <property type="match status" value="1"/>
</dbReference>
<dbReference type="InterPro" id="IPR002347">
    <property type="entry name" value="SDR_fam"/>
</dbReference>
<dbReference type="PANTHER" id="PTHR45458:SF3">
    <property type="entry name" value="CHAIN DEHYDROGENASE (ATSC), PUTATIVE-RELATED"/>
    <property type="match status" value="1"/>
</dbReference>
<accession>A0ABR4FD25</accession>
<comment type="caution">
    <text evidence="1">The sequence shown here is derived from an EMBL/GenBank/DDBJ whole genome shotgun (WGS) entry which is preliminary data.</text>
</comment>
<dbReference type="PRINTS" id="PR00081">
    <property type="entry name" value="GDHRDH"/>
</dbReference>
<dbReference type="Gene3D" id="3.40.50.720">
    <property type="entry name" value="NAD(P)-binding Rossmann-like Domain"/>
    <property type="match status" value="1"/>
</dbReference>
<dbReference type="Proteomes" id="UP001600888">
    <property type="component" value="Unassembled WGS sequence"/>
</dbReference>
<evidence type="ECO:0008006" key="3">
    <source>
        <dbReference type="Google" id="ProtNLM"/>
    </source>
</evidence>
<sequence length="272" mass="29330">MSSYVINGASTGIGFEFLRQLSLNPANTVIGLVRNVKSVEAKAKAELNRANVHIIHGDLDSYEVLKEASEATARITGGKLDYLISNGAYLHIESGLVNFGQLGENPVALEKELLAGCKTNIIGNIHLFNLFLPLLLKGTQKKVVFISSGHADLELISKYEIDITGPYALGKAATNVIVAKFHAEHAKHGVLFMSISPGVVDTGHFDPSELTEEEQQSFAGISAKFQQYAPHFKGPITPEESVKKVISVYEKASLANGDGGSFVSHLGTKQWL</sequence>
<dbReference type="InterPro" id="IPR036291">
    <property type="entry name" value="NAD(P)-bd_dom_sf"/>
</dbReference>
<name>A0ABR4FD25_9PEZI</name>
<dbReference type="InterPro" id="IPR052184">
    <property type="entry name" value="SDR_enzymes"/>
</dbReference>
<evidence type="ECO:0000313" key="2">
    <source>
        <dbReference type="Proteomes" id="UP001600888"/>
    </source>
</evidence>
<keyword evidence="2" id="KW-1185">Reference proteome</keyword>
<gene>
    <name evidence="1" type="ORF">FJTKL_09421</name>
</gene>
<dbReference type="SUPFAM" id="SSF51735">
    <property type="entry name" value="NAD(P)-binding Rossmann-fold domains"/>
    <property type="match status" value="1"/>
</dbReference>
<protein>
    <recommendedName>
        <fullName evidence="3">Short-chain dehydrogenase</fullName>
    </recommendedName>
</protein>